<dbReference type="InterPro" id="IPR029058">
    <property type="entry name" value="AB_hydrolase_fold"/>
</dbReference>
<proteinExistence type="predicted"/>
<keyword evidence="2" id="KW-0472">Membrane</keyword>
<dbReference type="EMBL" id="HBGJ01037671">
    <property type="protein sequence ID" value="CAD9265384.1"/>
    <property type="molecule type" value="Transcribed_RNA"/>
</dbReference>
<evidence type="ECO:0000256" key="2">
    <source>
        <dbReference type="SAM" id="Phobius"/>
    </source>
</evidence>
<dbReference type="GO" id="GO:0016020">
    <property type="term" value="C:membrane"/>
    <property type="evidence" value="ECO:0007669"/>
    <property type="project" value="TreeGrafter"/>
</dbReference>
<evidence type="ECO:0000256" key="1">
    <source>
        <dbReference type="SAM" id="MobiDB-lite"/>
    </source>
</evidence>
<feature type="domain" description="AB hydrolase-1" evidence="3">
    <location>
        <begin position="310"/>
        <end position="393"/>
    </location>
</feature>
<dbReference type="Pfam" id="PF00561">
    <property type="entry name" value="Abhydrolase_1"/>
    <property type="match status" value="1"/>
</dbReference>
<dbReference type="SUPFAM" id="SSF53474">
    <property type="entry name" value="alpha/beta-Hydrolases"/>
    <property type="match status" value="2"/>
</dbReference>
<accession>A0A7S1XXX3</accession>
<dbReference type="PANTHER" id="PTHR43798">
    <property type="entry name" value="MONOACYLGLYCEROL LIPASE"/>
    <property type="match status" value="1"/>
</dbReference>
<dbReference type="Gene3D" id="3.40.50.1820">
    <property type="entry name" value="alpha/beta hydrolase"/>
    <property type="match status" value="2"/>
</dbReference>
<feature type="compositionally biased region" description="Basic residues" evidence="1">
    <location>
        <begin position="282"/>
        <end position="292"/>
    </location>
</feature>
<protein>
    <recommendedName>
        <fullName evidence="3">AB hydrolase-1 domain-containing protein</fullName>
    </recommendedName>
</protein>
<keyword evidence="2" id="KW-0812">Transmembrane</keyword>
<feature type="region of interest" description="Disordered" evidence="1">
    <location>
        <begin position="230"/>
        <end position="308"/>
    </location>
</feature>
<dbReference type="InterPro" id="IPR000073">
    <property type="entry name" value="AB_hydrolase_1"/>
</dbReference>
<dbReference type="PANTHER" id="PTHR43798:SF24">
    <property type="entry name" value="CIS-3-ALKYL-4-ALKYLOXETAN-2-ONE DECARBOXYLASE"/>
    <property type="match status" value="1"/>
</dbReference>
<gene>
    <name evidence="4" type="ORF">PPAR1163_LOCUS23800</name>
</gene>
<dbReference type="InterPro" id="IPR050266">
    <property type="entry name" value="AB_hydrolase_sf"/>
</dbReference>
<feature type="transmembrane region" description="Helical" evidence="2">
    <location>
        <begin position="12"/>
        <end position="33"/>
    </location>
</feature>
<keyword evidence="2" id="KW-1133">Transmembrane helix</keyword>
<organism evidence="4">
    <name type="scientific">Phaeomonas parva</name>
    <dbReference type="NCBI Taxonomy" id="124430"/>
    <lineage>
        <taxon>Eukaryota</taxon>
        <taxon>Sar</taxon>
        <taxon>Stramenopiles</taxon>
        <taxon>Ochrophyta</taxon>
        <taxon>Pinguiophyceae</taxon>
        <taxon>Pinguiochrysidales</taxon>
        <taxon>Pinguiochrysidaceae</taxon>
        <taxon>Phaeomonas</taxon>
    </lineage>
</organism>
<feature type="region of interest" description="Disordered" evidence="1">
    <location>
        <begin position="462"/>
        <end position="512"/>
    </location>
</feature>
<evidence type="ECO:0000259" key="3">
    <source>
        <dbReference type="Pfam" id="PF00561"/>
    </source>
</evidence>
<name>A0A7S1XXX3_9STRA</name>
<sequence length="655" mass="71623">MDAVVALVRACAARLIQGPPRALAAAALLYVALRQSRMGASLRRFGPRGPLSAAFLLALGLGEVTGAVVLGLLLLTAWAPREERLRDTFQELVSHRNRSRSGTVGLLARVGYSADWVLFCGWSLALNGVARSMETLRAAAVSVYRVAYCHEKLETEVLTTPASHFRGLKDVNVGRRLLKTQDGYSISYVDRGPVDAKLTVVCLHGEPAWSYMYRDVVDALAGRVDPGITSPEADLKAGPGLDAAQPTDADNEAMPSPFYRRGRSLSFKGGSTGSRPEAAGAKAKRWRGRRRPQQGSLKDRVAPNMAPEPNPLLETKFRVILLDFLGCGMSDKPSNERVCSTTMQIRVLADLFAKLQLEKVVLVMHDAASVIGQCCLPSIYHRVDSVVLLHTNLGLPSQPQRIPKRGAGGVARASYAKTCSYMEEEARHFWAGFLRFTGAVQHPSEIVRIWIPEGAMVKPGRARGNAISSFRRKQKQQPVRRAQGGRDASLEAGTEANAGTSEDAEAGSDAGAALKRPAVDPYDMPYPGEAHRLMLRKWQEAIYCPGEEGRRIATQLGRAQAWLRNHYVKPVLALFGDQDLFLDVQDRTAGIKLVNQVFFSSPDVGVHVIQGGGRFLLETHAPAVIRQLRHFTEEQAAQTNPRLRRAAADFHAFSM</sequence>
<dbReference type="AlphaFoldDB" id="A0A7S1XXX3"/>
<reference evidence="4" key="1">
    <citation type="submission" date="2021-01" db="EMBL/GenBank/DDBJ databases">
        <authorList>
            <person name="Corre E."/>
            <person name="Pelletier E."/>
            <person name="Niang G."/>
            <person name="Scheremetjew M."/>
            <person name="Finn R."/>
            <person name="Kale V."/>
            <person name="Holt S."/>
            <person name="Cochrane G."/>
            <person name="Meng A."/>
            <person name="Brown T."/>
            <person name="Cohen L."/>
        </authorList>
    </citation>
    <scope>NUCLEOTIDE SEQUENCE</scope>
    <source>
        <strain evidence="4">CCMP2877</strain>
    </source>
</reference>
<evidence type="ECO:0000313" key="4">
    <source>
        <dbReference type="EMBL" id="CAD9265384.1"/>
    </source>
</evidence>
<feature type="transmembrane region" description="Helical" evidence="2">
    <location>
        <begin position="54"/>
        <end position="79"/>
    </location>
</feature>